<keyword evidence="1" id="KW-0805">Transcription regulation</keyword>
<dbReference type="EMBL" id="FZOR01000080">
    <property type="protein sequence ID" value="SNT62895.1"/>
    <property type="molecule type" value="Genomic_DNA"/>
</dbReference>
<dbReference type="PANTHER" id="PTHR30055:SF234">
    <property type="entry name" value="HTH-TYPE TRANSCRIPTIONAL REGULATOR BETI"/>
    <property type="match status" value="1"/>
</dbReference>
<dbReference type="InterPro" id="IPR001647">
    <property type="entry name" value="HTH_TetR"/>
</dbReference>
<evidence type="ECO:0000256" key="1">
    <source>
        <dbReference type="ARBA" id="ARBA00023015"/>
    </source>
</evidence>
<dbReference type="PANTHER" id="PTHR30055">
    <property type="entry name" value="HTH-TYPE TRANSCRIPTIONAL REGULATOR RUTR"/>
    <property type="match status" value="1"/>
</dbReference>
<dbReference type="InterPro" id="IPR050109">
    <property type="entry name" value="HTH-type_TetR-like_transc_reg"/>
</dbReference>
<evidence type="ECO:0000256" key="4">
    <source>
        <dbReference type="PROSITE-ProRule" id="PRU00335"/>
    </source>
</evidence>
<keyword evidence="3" id="KW-0804">Transcription</keyword>
<keyword evidence="7" id="KW-1185">Reference proteome</keyword>
<dbReference type="Gene3D" id="1.10.357.10">
    <property type="entry name" value="Tetracycline Repressor, domain 2"/>
    <property type="match status" value="1"/>
</dbReference>
<protein>
    <submittedName>
        <fullName evidence="6">Transcriptional regulator, TetR family</fullName>
    </submittedName>
</protein>
<evidence type="ECO:0000313" key="7">
    <source>
        <dbReference type="Proteomes" id="UP000198318"/>
    </source>
</evidence>
<dbReference type="RefSeq" id="WP_089331179.1">
    <property type="nucleotide sequence ID" value="NZ_FZOR01000080.1"/>
</dbReference>
<keyword evidence="2 4" id="KW-0238">DNA-binding</keyword>
<dbReference type="PRINTS" id="PR00455">
    <property type="entry name" value="HTHTETR"/>
</dbReference>
<evidence type="ECO:0000259" key="5">
    <source>
        <dbReference type="PROSITE" id="PS50977"/>
    </source>
</evidence>
<sequence>MDNPLPAVERGRSTLTVNRPLKESERARRERILAAARELARGGGYPATTIRAVAERAGTTPATVYRYFPSKDHLLLHLMIDWSQQSIAGLTAAAYTGTVPERVAAGFADLVDWAAAELPLLSAVMSAVSSPDISGGGLTIWRELFTALVRAALNDPAWDDTEGKAFTLGHVLLACLLDLTTTRASTQEARDNITTAARLIFR</sequence>
<proteinExistence type="predicted"/>
<feature type="DNA-binding region" description="H-T-H motif" evidence="4">
    <location>
        <begin position="49"/>
        <end position="68"/>
    </location>
</feature>
<dbReference type="Proteomes" id="UP000198318">
    <property type="component" value="Unassembled WGS sequence"/>
</dbReference>
<dbReference type="GO" id="GO:0003700">
    <property type="term" value="F:DNA-binding transcription factor activity"/>
    <property type="evidence" value="ECO:0007669"/>
    <property type="project" value="TreeGrafter"/>
</dbReference>
<feature type="domain" description="HTH tetR-type" evidence="5">
    <location>
        <begin position="26"/>
        <end position="86"/>
    </location>
</feature>
<reference evidence="6 7" key="1">
    <citation type="submission" date="2017-06" db="EMBL/GenBank/DDBJ databases">
        <authorList>
            <person name="Kim H.J."/>
            <person name="Triplett B.A."/>
        </authorList>
    </citation>
    <scope>NUCLEOTIDE SEQUENCE [LARGE SCALE GENOMIC DNA]</scope>
    <source>
        <strain evidence="6 7">DSM 44715</strain>
    </source>
</reference>
<dbReference type="PROSITE" id="PS50977">
    <property type="entry name" value="HTH_TETR_2"/>
    <property type="match status" value="1"/>
</dbReference>
<evidence type="ECO:0000313" key="6">
    <source>
        <dbReference type="EMBL" id="SNT62895.1"/>
    </source>
</evidence>
<dbReference type="GO" id="GO:0000976">
    <property type="term" value="F:transcription cis-regulatory region binding"/>
    <property type="evidence" value="ECO:0007669"/>
    <property type="project" value="TreeGrafter"/>
</dbReference>
<evidence type="ECO:0000256" key="3">
    <source>
        <dbReference type="ARBA" id="ARBA00023163"/>
    </source>
</evidence>
<dbReference type="OrthoDB" id="3211155at2"/>
<accession>A0A239P774</accession>
<dbReference type="Pfam" id="PF00440">
    <property type="entry name" value="TetR_N"/>
    <property type="match status" value="1"/>
</dbReference>
<organism evidence="6 7">
    <name type="scientific">Actinomadura meyerae</name>
    <dbReference type="NCBI Taxonomy" id="240840"/>
    <lineage>
        <taxon>Bacteria</taxon>
        <taxon>Bacillati</taxon>
        <taxon>Actinomycetota</taxon>
        <taxon>Actinomycetes</taxon>
        <taxon>Streptosporangiales</taxon>
        <taxon>Thermomonosporaceae</taxon>
        <taxon>Actinomadura</taxon>
    </lineage>
</organism>
<gene>
    <name evidence="6" type="ORF">SAMN05443665_10803</name>
</gene>
<name>A0A239P774_9ACTN</name>
<evidence type="ECO:0000256" key="2">
    <source>
        <dbReference type="ARBA" id="ARBA00023125"/>
    </source>
</evidence>
<dbReference type="SUPFAM" id="SSF46689">
    <property type="entry name" value="Homeodomain-like"/>
    <property type="match status" value="1"/>
</dbReference>
<dbReference type="AlphaFoldDB" id="A0A239P774"/>
<dbReference type="InterPro" id="IPR009057">
    <property type="entry name" value="Homeodomain-like_sf"/>
</dbReference>